<protein>
    <submittedName>
        <fullName evidence="2">Glycosyltransferase family 2 protein</fullName>
    </submittedName>
</protein>
<feature type="domain" description="Glycosyltransferase 2-like" evidence="1">
    <location>
        <begin position="11"/>
        <end position="136"/>
    </location>
</feature>
<dbReference type="PANTHER" id="PTHR22916">
    <property type="entry name" value="GLYCOSYLTRANSFERASE"/>
    <property type="match status" value="1"/>
</dbReference>
<reference evidence="2 3" key="1">
    <citation type="submission" date="2024-09" db="EMBL/GenBank/DDBJ databases">
        <authorList>
            <person name="Sun Q."/>
            <person name="Mori K."/>
        </authorList>
    </citation>
    <scope>NUCLEOTIDE SEQUENCE [LARGE SCALE GENOMIC DNA]</scope>
    <source>
        <strain evidence="2 3">CECT 8286</strain>
    </source>
</reference>
<name>A0ABV5F529_9FLAO</name>
<evidence type="ECO:0000313" key="3">
    <source>
        <dbReference type="Proteomes" id="UP001589605"/>
    </source>
</evidence>
<accession>A0ABV5F529</accession>
<evidence type="ECO:0000259" key="1">
    <source>
        <dbReference type="Pfam" id="PF00535"/>
    </source>
</evidence>
<dbReference type="SUPFAM" id="SSF53448">
    <property type="entry name" value="Nucleotide-diphospho-sugar transferases"/>
    <property type="match status" value="1"/>
</dbReference>
<sequence length="322" mass="37413">MTDTTDNIKISIVVPVKNGMDTLERFIAGIQLQSLLKDIEVVIIDSGSNDGSIGYLEAFDFVKVISIDPKTFNHGATRNFAITQCQGEFVFMTVQDAWTTDEHLLKRMLAHFDDIEVMGVCGQQIVPKRDDTNPHEWFRPFSSPKPKSIQFKTQDQFLSLSSEEQFKLCGWDDVIAMYRKTALLEIPFKPVAFGEDMLWAKAALIKGYKIVYDYRNRVNHYHHAYPGFVYKRTFIVLYFIYKSFGFVRDLSVSKSEFLKILYRNFKYKVNPKWIIFNWKAKDARHSAFLDFKHALNLSEEDLEHLYESVCSNVPQGKSYKTK</sequence>
<comment type="caution">
    <text evidence="2">The sequence shown here is derived from an EMBL/GenBank/DDBJ whole genome shotgun (WGS) entry which is preliminary data.</text>
</comment>
<dbReference type="Pfam" id="PF00535">
    <property type="entry name" value="Glycos_transf_2"/>
    <property type="match status" value="1"/>
</dbReference>
<proteinExistence type="predicted"/>
<dbReference type="EMBL" id="JBHMEZ010000013">
    <property type="protein sequence ID" value="MFB9054540.1"/>
    <property type="molecule type" value="Genomic_DNA"/>
</dbReference>
<evidence type="ECO:0000313" key="2">
    <source>
        <dbReference type="EMBL" id="MFB9054540.1"/>
    </source>
</evidence>
<gene>
    <name evidence="2" type="ORF">ACFFVB_15730</name>
</gene>
<dbReference type="InterPro" id="IPR001173">
    <property type="entry name" value="Glyco_trans_2-like"/>
</dbReference>
<dbReference type="Proteomes" id="UP001589605">
    <property type="component" value="Unassembled WGS sequence"/>
</dbReference>
<dbReference type="Gene3D" id="3.90.550.10">
    <property type="entry name" value="Spore Coat Polysaccharide Biosynthesis Protein SpsA, Chain A"/>
    <property type="match status" value="1"/>
</dbReference>
<dbReference type="RefSeq" id="WP_382384179.1">
    <property type="nucleotide sequence ID" value="NZ_JBHMEZ010000013.1"/>
</dbReference>
<organism evidence="2 3">
    <name type="scientific">Formosa undariae</name>
    <dbReference type="NCBI Taxonomy" id="1325436"/>
    <lineage>
        <taxon>Bacteria</taxon>
        <taxon>Pseudomonadati</taxon>
        <taxon>Bacteroidota</taxon>
        <taxon>Flavobacteriia</taxon>
        <taxon>Flavobacteriales</taxon>
        <taxon>Flavobacteriaceae</taxon>
        <taxon>Formosa</taxon>
    </lineage>
</organism>
<keyword evidence="3" id="KW-1185">Reference proteome</keyword>
<dbReference type="CDD" id="cd00761">
    <property type="entry name" value="Glyco_tranf_GTA_type"/>
    <property type="match status" value="1"/>
</dbReference>
<dbReference type="InterPro" id="IPR029044">
    <property type="entry name" value="Nucleotide-diphossugar_trans"/>
</dbReference>